<keyword evidence="1" id="KW-1133">Transmembrane helix</keyword>
<reference evidence="2 4" key="1">
    <citation type="submission" date="2017-09" db="EMBL/GenBank/DDBJ databases">
        <authorList>
            <person name="Thomas P."/>
            <person name="Seyboldt C."/>
        </authorList>
    </citation>
    <scope>NUCLEOTIDE SEQUENCE [LARGE SCALE GENOMIC DNA]</scope>
    <source>
        <strain evidence="2 4">DSM 7534</strain>
    </source>
</reference>
<dbReference type="OrthoDB" id="1938050at2"/>
<dbReference type="GeneID" id="303561153"/>
<dbReference type="EMBL" id="CP099799">
    <property type="protein sequence ID" value="USS01430.1"/>
    <property type="molecule type" value="Genomic_DNA"/>
</dbReference>
<keyword evidence="5" id="KW-1185">Reference proteome</keyword>
<proteinExistence type="predicted"/>
<evidence type="ECO:0000313" key="2">
    <source>
        <dbReference type="EMBL" id="AYE34836.1"/>
    </source>
</evidence>
<dbReference type="EMBL" id="CP023671">
    <property type="protein sequence ID" value="AYE34836.1"/>
    <property type="molecule type" value="Genomic_DNA"/>
</dbReference>
<evidence type="ECO:0000313" key="5">
    <source>
        <dbReference type="Proteomes" id="UP001055437"/>
    </source>
</evidence>
<gene>
    <name evidence="2" type="ORF">CP523_10710</name>
    <name evidence="3" type="ORF">NH397_03055</name>
</gene>
<evidence type="ECO:0000256" key="1">
    <source>
        <dbReference type="SAM" id="Phobius"/>
    </source>
</evidence>
<keyword evidence="1" id="KW-0472">Membrane</keyword>
<evidence type="ECO:0000313" key="3">
    <source>
        <dbReference type="EMBL" id="USS01430.1"/>
    </source>
</evidence>
<keyword evidence="1" id="KW-0812">Transmembrane</keyword>
<evidence type="ECO:0000313" key="4">
    <source>
        <dbReference type="Proteomes" id="UP000280586"/>
    </source>
</evidence>
<reference evidence="3" key="2">
    <citation type="submission" date="2022-06" db="EMBL/GenBank/DDBJ databases">
        <authorList>
            <person name="Holder M.E."/>
            <person name="Ajami N.J."/>
            <person name="Petrosino J.F."/>
        </authorList>
    </citation>
    <scope>NUCLEOTIDE SEQUENCE</scope>
    <source>
        <strain evidence="3">RMA 8861</strain>
    </source>
</reference>
<dbReference type="Proteomes" id="UP001055437">
    <property type="component" value="Chromosome"/>
</dbReference>
<feature type="transmembrane region" description="Helical" evidence="1">
    <location>
        <begin position="83"/>
        <end position="102"/>
    </location>
</feature>
<feature type="transmembrane region" description="Helical" evidence="1">
    <location>
        <begin position="46"/>
        <end position="71"/>
    </location>
</feature>
<organism evidence="2 4">
    <name type="scientific">Clostridium septicum</name>
    <dbReference type="NCBI Taxonomy" id="1504"/>
    <lineage>
        <taxon>Bacteria</taxon>
        <taxon>Bacillati</taxon>
        <taxon>Bacillota</taxon>
        <taxon>Clostridia</taxon>
        <taxon>Eubacteriales</taxon>
        <taxon>Clostridiaceae</taxon>
        <taxon>Clostridium</taxon>
    </lineage>
</organism>
<accession>A0A9N7JN38</accession>
<name>A0A9N7JN38_CLOSE</name>
<dbReference type="RefSeq" id="WP_066674129.1">
    <property type="nucleotide sequence ID" value="NZ_CABMIZ010000004.1"/>
</dbReference>
<dbReference type="Proteomes" id="UP000280586">
    <property type="component" value="Chromosome"/>
</dbReference>
<sequence length="116" mass="13302">MLDKENSNINEEIINVENNEEITVEEILVENIVKKESKNMTIIKKLLVGVIDQIIIFAASLLTLIVFDFLLKLIGLFVAEREPVFLIIYALLNVIYIPICEGTRLRKTIGKKILFK</sequence>
<protein>
    <recommendedName>
        <fullName evidence="6">RDD domain-containing protein</fullName>
    </recommendedName>
</protein>
<dbReference type="KEGG" id="csep:CP523_10710"/>
<dbReference type="AlphaFoldDB" id="A0A9N7JN38"/>
<evidence type="ECO:0008006" key="6">
    <source>
        <dbReference type="Google" id="ProtNLM"/>
    </source>
</evidence>